<dbReference type="GO" id="GO:0016829">
    <property type="term" value="F:lyase activity"/>
    <property type="evidence" value="ECO:0007669"/>
    <property type="project" value="UniProtKB-KW"/>
</dbReference>
<dbReference type="Gene3D" id="3.20.20.70">
    <property type="entry name" value="Aldolase class I"/>
    <property type="match status" value="1"/>
</dbReference>
<dbReference type="NCBIfam" id="TIGR02493">
    <property type="entry name" value="PFLA"/>
    <property type="match status" value="1"/>
</dbReference>
<evidence type="ECO:0000313" key="13">
    <source>
        <dbReference type="Proteomes" id="UP000585258"/>
    </source>
</evidence>
<keyword evidence="9 10" id="KW-0411">Iron-sulfur</keyword>
<evidence type="ECO:0000256" key="8">
    <source>
        <dbReference type="ARBA" id="ARBA00023004"/>
    </source>
</evidence>
<comment type="similarity">
    <text evidence="2 10">Belongs to the organic radical-activating enzymes family.</text>
</comment>
<evidence type="ECO:0000256" key="3">
    <source>
        <dbReference type="ARBA" id="ARBA00021356"/>
    </source>
</evidence>
<dbReference type="InterPro" id="IPR013785">
    <property type="entry name" value="Aldolase_TIM"/>
</dbReference>
<keyword evidence="10" id="KW-0963">Cytoplasm</keyword>
<keyword evidence="6 10" id="KW-0479">Metal-binding</keyword>
<dbReference type="InterPro" id="IPR001989">
    <property type="entry name" value="Radical_activat_CS"/>
</dbReference>
<sequence>MTIGKIHSIETMGLVDGPGIRVVVFMQGCALRCLYCHNPDTWNDNEGTEYTPQELVKKIARFKNYFNSSGGGVTFSGGDPLRQPEFLLEALKLCKEEGINTCLDTSGVGRGNYDEILKYTDLVLYDVKHLSEEGYKDITGMSITESKIFLEACERAGTKLWIRQVVVPGKTDSEEYILKLKGFIETLHNVEKVELLPYHLLGVNKYETLGIKYRLDGVPSMDNDRCKKLYELLK</sequence>
<dbReference type="InterPro" id="IPR007197">
    <property type="entry name" value="rSAM"/>
</dbReference>
<gene>
    <name evidence="12" type="primary">pflA</name>
    <name evidence="12" type="ORF">H7E68_08255</name>
</gene>
<comment type="subcellular location">
    <subcellularLocation>
        <location evidence="10">Cytoplasm</location>
    </subcellularLocation>
</comment>
<keyword evidence="5 10" id="KW-0949">S-adenosyl-L-methionine</keyword>
<keyword evidence="8 10" id="KW-0408">Iron</keyword>
<comment type="function">
    <text evidence="1 10">Activation of pyruvate formate-lyase under anaerobic conditions by generation of an organic free radical, using S-adenosylmethionine and reduced flavodoxin as cosubstrates to produce 5'-deoxy-adenosine.</text>
</comment>
<dbReference type="InterPro" id="IPR034457">
    <property type="entry name" value="Organic_radical-activating"/>
</dbReference>
<dbReference type="PANTHER" id="PTHR30352">
    <property type="entry name" value="PYRUVATE FORMATE-LYASE-ACTIVATING ENZYME"/>
    <property type="match status" value="1"/>
</dbReference>
<dbReference type="GO" id="GO:0043365">
    <property type="term" value="F:[formate-C-acetyltransferase]-activating enzyme activity"/>
    <property type="evidence" value="ECO:0007669"/>
    <property type="project" value="UniProtKB-UniRule"/>
</dbReference>
<dbReference type="RefSeq" id="WP_185164235.1">
    <property type="nucleotide sequence ID" value="NZ_JACKWY010000004.1"/>
</dbReference>
<dbReference type="InterPro" id="IPR058240">
    <property type="entry name" value="rSAM_sf"/>
</dbReference>
<dbReference type="Pfam" id="PF04055">
    <property type="entry name" value="Radical_SAM"/>
    <property type="match status" value="1"/>
</dbReference>
<comment type="caution">
    <text evidence="12">The sequence shown here is derived from an EMBL/GenBank/DDBJ whole genome shotgun (WGS) entry which is preliminary data.</text>
</comment>
<name>A0A7X0VR84_9CLOT</name>
<keyword evidence="12" id="KW-0456">Lyase</keyword>
<evidence type="ECO:0000256" key="9">
    <source>
        <dbReference type="ARBA" id="ARBA00023014"/>
    </source>
</evidence>
<dbReference type="PROSITE" id="PS01087">
    <property type="entry name" value="RADICAL_ACTIVATING"/>
    <property type="match status" value="1"/>
</dbReference>
<dbReference type="GO" id="GO:0005737">
    <property type="term" value="C:cytoplasm"/>
    <property type="evidence" value="ECO:0007669"/>
    <property type="project" value="UniProtKB-SubCell"/>
</dbReference>
<evidence type="ECO:0000256" key="10">
    <source>
        <dbReference type="RuleBase" id="RU362053"/>
    </source>
</evidence>
<comment type="cofactor">
    <cofactor evidence="10">
        <name>[4Fe-4S] cluster</name>
        <dbReference type="ChEBI" id="CHEBI:49883"/>
    </cofactor>
    <text evidence="10">Binds 1 [4Fe-4S] cluster. The cluster is coordinated with 3 cysteines and an exchangeable S-adenosyl-L-methionine.</text>
</comment>
<dbReference type="GO" id="GO:0046872">
    <property type="term" value="F:metal ion binding"/>
    <property type="evidence" value="ECO:0007669"/>
    <property type="project" value="UniProtKB-UniRule"/>
</dbReference>
<evidence type="ECO:0000256" key="5">
    <source>
        <dbReference type="ARBA" id="ARBA00022691"/>
    </source>
</evidence>
<evidence type="ECO:0000259" key="11">
    <source>
        <dbReference type="PROSITE" id="PS51918"/>
    </source>
</evidence>
<dbReference type="SUPFAM" id="SSF102114">
    <property type="entry name" value="Radical SAM enzymes"/>
    <property type="match status" value="1"/>
</dbReference>
<dbReference type="CDD" id="cd01335">
    <property type="entry name" value="Radical_SAM"/>
    <property type="match status" value="1"/>
</dbReference>
<dbReference type="PROSITE" id="PS51918">
    <property type="entry name" value="RADICAL_SAM"/>
    <property type="match status" value="1"/>
</dbReference>
<proteinExistence type="inferred from homology"/>
<organism evidence="12 13">
    <name type="scientific">Clostridium gasigenes</name>
    <dbReference type="NCBI Taxonomy" id="94869"/>
    <lineage>
        <taxon>Bacteria</taxon>
        <taxon>Bacillati</taxon>
        <taxon>Bacillota</taxon>
        <taxon>Clostridia</taxon>
        <taxon>Eubacteriales</taxon>
        <taxon>Clostridiaceae</taxon>
        <taxon>Clostridium</taxon>
    </lineage>
</organism>
<dbReference type="SFLD" id="SFLDG01066">
    <property type="entry name" value="organic_radical-activating_enz"/>
    <property type="match status" value="1"/>
</dbReference>
<evidence type="ECO:0000313" key="12">
    <source>
        <dbReference type="EMBL" id="MBB6714723.1"/>
    </source>
</evidence>
<evidence type="ECO:0000256" key="2">
    <source>
        <dbReference type="ARBA" id="ARBA00009777"/>
    </source>
</evidence>
<accession>A0A7X0VR84</accession>
<dbReference type="SFLD" id="SFLDS00029">
    <property type="entry name" value="Radical_SAM"/>
    <property type="match status" value="1"/>
</dbReference>
<evidence type="ECO:0000256" key="4">
    <source>
        <dbReference type="ARBA" id="ARBA00022485"/>
    </source>
</evidence>
<dbReference type="EMBL" id="JACKWY010000004">
    <property type="protein sequence ID" value="MBB6714723.1"/>
    <property type="molecule type" value="Genomic_DNA"/>
</dbReference>
<protein>
    <recommendedName>
        <fullName evidence="3 10">Pyruvate formate-lyase-activating enzyme</fullName>
        <ecNumber evidence="10">1.97.1.4</ecNumber>
    </recommendedName>
</protein>
<dbReference type="InterPro" id="IPR012838">
    <property type="entry name" value="PFL1_activating"/>
</dbReference>
<dbReference type="GO" id="GO:0051539">
    <property type="term" value="F:4 iron, 4 sulfur cluster binding"/>
    <property type="evidence" value="ECO:0007669"/>
    <property type="project" value="UniProtKB-UniRule"/>
</dbReference>
<dbReference type="AlphaFoldDB" id="A0A7X0VR84"/>
<feature type="domain" description="Radical SAM core" evidence="11">
    <location>
        <begin position="15"/>
        <end position="234"/>
    </location>
</feature>
<dbReference type="EC" id="1.97.1.4" evidence="10"/>
<keyword evidence="4 10" id="KW-0004">4Fe-4S</keyword>
<keyword evidence="12" id="KW-0670">Pyruvate</keyword>
<evidence type="ECO:0000256" key="1">
    <source>
        <dbReference type="ARBA" id="ARBA00003141"/>
    </source>
</evidence>
<evidence type="ECO:0000256" key="6">
    <source>
        <dbReference type="ARBA" id="ARBA00022723"/>
    </source>
</evidence>
<evidence type="ECO:0000256" key="7">
    <source>
        <dbReference type="ARBA" id="ARBA00023002"/>
    </source>
</evidence>
<comment type="catalytic activity">
    <reaction evidence="10">
        <text>glycyl-[formate C-acetyltransferase] + reduced [flavodoxin] + S-adenosyl-L-methionine = glycin-2-yl radical-[formate C-acetyltransferase] + semiquinone [flavodoxin] + 5'-deoxyadenosine + L-methionine + H(+)</text>
        <dbReference type="Rhea" id="RHEA:19225"/>
        <dbReference type="Rhea" id="RHEA-COMP:10622"/>
        <dbReference type="Rhea" id="RHEA-COMP:12190"/>
        <dbReference type="Rhea" id="RHEA-COMP:12191"/>
        <dbReference type="Rhea" id="RHEA-COMP:14480"/>
        <dbReference type="ChEBI" id="CHEBI:15378"/>
        <dbReference type="ChEBI" id="CHEBI:17319"/>
        <dbReference type="ChEBI" id="CHEBI:29947"/>
        <dbReference type="ChEBI" id="CHEBI:32722"/>
        <dbReference type="ChEBI" id="CHEBI:57618"/>
        <dbReference type="ChEBI" id="CHEBI:57844"/>
        <dbReference type="ChEBI" id="CHEBI:59789"/>
        <dbReference type="ChEBI" id="CHEBI:140311"/>
        <dbReference type="EC" id="1.97.1.4"/>
    </reaction>
</comment>
<dbReference type="PANTHER" id="PTHR30352:SF5">
    <property type="entry name" value="PYRUVATE FORMATE-LYASE 1-ACTIVATING ENZYME"/>
    <property type="match status" value="1"/>
</dbReference>
<keyword evidence="7 10" id="KW-0560">Oxidoreductase</keyword>
<dbReference type="Proteomes" id="UP000585258">
    <property type="component" value="Unassembled WGS sequence"/>
</dbReference>
<reference evidence="12 13" key="1">
    <citation type="submission" date="2020-08" db="EMBL/GenBank/DDBJ databases">
        <title>Clostridia isolated from Swiss meat.</title>
        <authorList>
            <person name="Wambui J."/>
            <person name="Stevens M.J.A."/>
            <person name="Stephan R."/>
        </authorList>
    </citation>
    <scope>NUCLEOTIDE SEQUENCE [LARGE SCALE GENOMIC DNA]</scope>
    <source>
        <strain evidence="12 13">CM001</strain>
    </source>
</reference>